<dbReference type="PROSITE" id="PS50144">
    <property type="entry name" value="MATH"/>
    <property type="match status" value="1"/>
</dbReference>
<gene>
    <name evidence="7" type="ORF">PACLA_8A014206</name>
</gene>
<dbReference type="AlphaFoldDB" id="A0A7D9DZS4"/>
<organism evidence="7 8">
    <name type="scientific">Paramuricea clavata</name>
    <name type="common">Red gorgonian</name>
    <name type="synonym">Violescent sea-whip</name>
    <dbReference type="NCBI Taxonomy" id="317549"/>
    <lineage>
        <taxon>Eukaryota</taxon>
        <taxon>Metazoa</taxon>
        <taxon>Cnidaria</taxon>
        <taxon>Anthozoa</taxon>
        <taxon>Octocorallia</taxon>
        <taxon>Malacalcyonacea</taxon>
        <taxon>Plexauridae</taxon>
        <taxon>Paramuricea</taxon>
    </lineage>
</organism>
<proteinExistence type="predicted"/>
<evidence type="ECO:0000256" key="3">
    <source>
        <dbReference type="ARBA" id="ARBA00022723"/>
    </source>
</evidence>
<evidence type="ECO:0000256" key="6">
    <source>
        <dbReference type="ARBA" id="ARBA00022833"/>
    </source>
</evidence>
<keyword evidence="6" id="KW-0862">Zinc</keyword>
<dbReference type="EMBL" id="CACRXK020003297">
    <property type="protein sequence ID" value="CAB3998199.1"/>
    <property type="molecule type" value="Genomic_DNA"/>
</dbReference>
<comment type="caution">
    <text evidence="7">The sequence shown here is derived from an EMBL/GenBank/DDBJ whole genome shotgun (WGS) entry which is preliminary data.</text>
</comment>
<dbReference type="Proteomes" id="UP001152795">
    <property type="component" value="Unassembled WGS sequence"/>
</dbReference>
<keyword evidence="4" id="KW-0677">Repeat</keyword>
<evidence type="ECO:0000256" key="5">
    <source>
        <dbReference type="ARBA" id="ARBA00022771"/>
    </source>
</evidence>
<dbReference type="InterPro" id="IPR013083">
    <property type="entry name" value="Znf_RING/FYVE/PHD"/>
</dbReference>
<evidence type="ECO:0000313" key="7">
    <source>
        <dbReference type="EMBL" id="CAB3998199.1"/>
    </source>
</evidence>
<dbReference type="Gene3D" id="3.30.40.10">
    <property type="entry name" value="Zinc/RING finger domain, C3HC4 (zinc finger)"/>
    <property type="match status" value="2"/>
</dbReference>
<dbReference type="PANTHER" id="PTHR10131">
    <property type="entry name" value="TNF RECEPTOR ASSOCIATED FACTOR"/>
    <property type="match status" value="1"/>
</dbReference>
<dbReference type="GO" id="GO:0043122">
    <property type="term" value="P:regulation of canonical NF-kappaB signal transduction"/>
    <property type="evidence" value="ECO:0007669"/>
    <property type="project" value="TreeGrafter"/>
</dbReference>
<keyword evidence="8" id="KW-1185">Reference proteome</keyword>
<dbReference type="PIRSF" id="PIRSF015614">
    <property type="entry name" value="TRAF"/>
    <property type="match status" value="1"/>
</dbReference>
<dbReference type="Gene3D" id="2.60.210.10">
    <property type="entry name" value="Apoptosis, Tumor Necrosis Factor Receptor Associated Protein 2, Chain A"/>
    <property type="match status" value="1"/>
</dbReference>
<dbReference type="GO" id="GO:0008270">
    <property type="term" value="F:zinc ion binding"/>
    <property type="evidence" value="ECO:0007669"/>
    <property type="project" value="UniProtKB-KW"/>
</dbReference>
<dbReference type="Pfam" id="PF21355">
    <property type="entry name" value="TRAF-mep_MATH"/>
    <property type="match status" value="1"/>
</dbReference>
<dbReference type="OrthoDB" id="5987964at2759"/>
<dbReference type="PANTHER" id="PTHR10131:SF94">
    <property type="entry name" value="TNF RECEPTOR-ASSOCIATED FACTOR 4"/>
    <property type="match status" value="1"/>
</dbReference>
<dbReference type="SUPFAM" id="SSF49599">
    <property type="entry name" value="TRAF domain-like"/>
    <property type="match status" value="1"/>
</dbReference>
<dbReference type="PROSITE" id="PS50145">
    <property type="entry name" value="ZF_TRAF"/>
    <property type="match status" value="2"/>
</dbReference>
<keyword evidence="7" id="KW-0675">Receptor</keyword>
<evidence type="ECO:0000256" key="4">
    <source>
        <dbReference type="ARBA" id="ARBA00022737"/>
    </source>
</evidence>
<keyword evidence="2" id="KW-0963">Cytoplasm</keyword>
<evidence type="ECO:0000256" key="2">
    <source>
        <dbReference type="ARBA" id="ARBA00022490"/>
    </source>
</evidence>
<protein>
    <submittedName>
        <fullName evidence="7">TNF receptor-associated factor 3-like</fullName>
    </submittedName>
</protein>
<dbReference type="Pfam" id="PF02176">
    <property type="entry name" value="zf-TRAF"/>
    <property type="match status" value="2"/>
</dbReference>
<comment type="subcellular location">
    <subcellularLocation>
        <location evidence="1">Cytoplasm</location>
    </subcellularLocation>
</comment>
<name>A0A7D9DZS4_PARCT</name>
<dbReference type="InterPro" id="IPR002083">
    <property type="entry name" value="MATH/TRAF_dom"/>
</dbReference>
<reference evidence="7" key="1">
    <citation type="submission" date="2020-04" db="EMBL/GenBank/DDBJ databases">
        <authorList>
            <person name="Alioto T."/>
            <person name="Alioto T."/>
            <person name="Gomez Garrido J."/>
        </authorList>
    </citation>
    <scope>NUCLEOTIDE SEQUENCE</scope>
    <source>
        <strain evidence="7">A484AB</strain>
    </source>
</reference>
<keyword evidence="3" id="KW-0479">Metal-binding</keyword>
<dbReference type="InterPro" id="IPR008974">
    <property type="entry name" value="TRAF-like"/>
</dbReference>
<accession>A0A7D9DZS4</accession>
<dbReference type="InterPro" id="IPR049342">
    <property type="entry name" value="TRAF1-6_MATH_dom"/>
</dbReference>
<keyword evidence="5" id="KW-0863">Zinc-finger</keyword>
<dbReference type="GO" id="GO:0007165">
    <property type="term" value="P:signal transduction"/>
    <property type="evidence" value="ECO:0007669"/>
    <property type="project" value="InterPro"/>
</dbReference>
<dbReference type="GO" id="GO:0005737">
    <property type="term" value="C:cytoplasm"/>
    <property type="evidence" value="ECO:0007669"/>
    <property type="project" value="UniProtKB-SubCell"/>
</dbReference>
<dbReference type="InterPro" id="IPR001293">
    <property type="entry name" value="Znf_TRAF"/>
</dbReference>
<dbReference type="GO" id="GO:0042981">
    <property type="term" value="P:regulation of apoptotic process"/>
    <property type="evidence" value="ECO:0007669"/>
    <property type="project" value="InterPro"/>
</dbReference>
<evidence type="ECO:0000313" key="8">
    <source>
        <dbReference type="Proteomes" id="UP001152795"/>
    </source>
</evidence>
<dbReference type="InterPro" id="IPR012227">
    <property type="entry name" value="TNF_rcpt-assoc_TRAF_met"/>
</dbReference>
<evidence type="ECO:0000256" key="1">
    <source>
        <dbReference type="ARBA" id="ARBA00004496"/>
    </source>
</evidence>
<sequence length="546" mass="63857">MSSLQQHKDCPLRLEKCSNEACEKLVNIEELEKHLKEECRYRKIDCRHCENRITIADQKTHYDEHCQRIPVECPQHCRNKFPREEIQHHVDEECEKTLIDCTFKPLGCVAKVERGNLRDHEVDMVHEYLSQAVQDINNLGQEKQRMSEEIKQLQDINNNLTQELRDLNEQEEARINIIDSDLQEFKEQGTIRLDDVQRATEQNFENARLTVEQNGEFQETLLCMQQDLGHLRYITIPEIQATCVSHQAEHKKLTKNQDTLQKMIIAVHNKLKSAIESLRDKMDAGLDTLRKAHEEERAARLEHEAGTAEEISRLHQDISENRRKFEKVEVALTITQEEMKEGFSEHCKQMQLDYDNVSRMIKKERQSRENDFVQVSEDISQMNSINTGVFIWRVNNVDGKLESVQSKAKPLYGQAFYTEPYGYLLQPKLFFDGARLTDQGYISLFIQIVQGPFDAILKWPFAKRIRFSLIEQESKRLKRNIEKVLIPAADADELRRPSDDANNGFGIYKFVSHEVLRAGRYIVDDVMFIKIEVLEEIEQNGHSETM</sequence>